<dbReference type="Gene3D" id="1.10.238.10">
    <property type="entry name" value="EF-hand"/>
    <property type="match status" value="2"/>
</dbReference>
<dbReference type="PROSITE" id="PS51257">
    <property type="entry name" value="PROKAR_LIPOPROTEIN"/>
    <property type="match status" value="1"/>
</dbReference>
<evidence type="ECO:0000259" key="1">
    <source>
        <dbReference type="PROSITE" id="PS50222"/>
    </source>
</evidence>
<accession>A0ABU3CHG4</accession>
<dbReference type="PROSITE" id="PS50222">
    <property type="entry name" value="EF_HAND_2"/>
    <property type="match status" value="1"/>
</dbReference>
<dbReference type="SUPFAM" id="SSF47473">
    <property type="entry name" value="EF-hand"/>
    <property type="match status" value="1"/>
</dbReference>
<reference evidence="2 3" key="1">
    <citation type="submission" date="2023-09" db="EMBL/GenBank/DDBJ databases">
        <authorList>
            <person name="Rey-Velasco X."/>
        </authorList>
    </citation>
    <scope>NUCLEOTIDE SEQUENCE [LARGE SCALE GENOMIC DNA]</scope>
    <source>
        <strain evidence="2 3">F260</strain>
    </source>
</reference>
<dbReference type="Proteomes" id="UP001245285">
    <property type="component" value="Unassembled WGS sequence"/>
</dbReference>
<dbReference type="EMBL" id="JAVRHO010000004">
    <property type="protein sequence ID" value="MDT0645736.1"/>
    <property type="molecule type" value="Genomic_DNA"/>
</dbReference>
<comment type="caution">
    <text evidence="2">The sequence shown here is derived from an EMBL/GenBank/DDBJ whole genome shotgun (WGS) entry which is preliminary data.</text>
</comment>
<protein>
    <recommendedName>
        <fullName evidence="1">EF-hand domain-containing protein</fullName>
    </recommendedName>
</protein>
<sequence>MKSMMNFEKYSKYFFALVLMVGLASCDEDDDVIEPIPDPTGSIIANDQTLTNNMIMVQSVTVGQDSWLVALHADEEDTNNFITDPEMIEGDDITTSDIMLVLNEDANLMMGENEIVLKLYADDEDGILGEWDIDDDPITDDTGALATEMITVTMEDTETSAFADFDTNADGNIDEDEFDAFYDYDYTAWDIDEDGVLDEDEFYTVNFANADTDDDDVLSEDEWNTGYTTMYGTYYDDEDFSVYDTDEDGFLSDEEWNASLVDSPWFDEYDANTDTYVDVNEYRTGLYNTWDTDFDGYLNESEYNVYSPYYYSW</sequence>
<dbReference type="RefSeq" id="WP_311493924.1">
    <property type="nucleotide sequence ID" value="NZ_JAVRHO010000004.1"/>
</dbReference>
<organism evidence="2 3">
    <name type="scientific">Autumnicola lenta</name>
    <dbReference type="NCBI Taxonomy" id="3075593"/>
    <lineage>
        <taxon>Bacteria</taxon>
        <taxon>Pseudomonadati</taxon>
        <taxon>Bacteroidota</taxon>
        <taxon>Flavobacteriia</taxon>
        <taxon>Flavobacteriales</taxon>
        <taxon>Flavobacteriaceae</taxon>
        <taxon>Autumnicola</taxon>
    </lineage>
</organism>
<feature type="domain" description="EF-hand" evidence="1">
    <location>
        <begin position="153"/>
        <end position="188"/>
    </location>
</feature>
<dbReference type="InterPro" id="IPR018247">
    <property type="entry name" value="EF_Hand_1_Ca_BS"/>
</dbReference>
<keyword evidence="3" id="KW-1185">Reference proteome</keyword>
<dbReference type="PROSITE" id="PS00018">
    <property type="entry name" value="EF_HAND_1"/>
    <property type="match status" value="3"/>
</dbReference>
<dbReference type="InterPro" id="IPR011992">
    <property type="entry name" value="EF-hand-dom_pair"/>
</dbReference>
<name>A0ABU3CHG4_9FLAO</name>
<evidence type="ECO:0000313" key="3">
    <source>
        <dbReference type="Proteomes" id="UP001245285"/>
    </source>
</evidence>
<gene>
    <name evidence="2" type="ORF">RM545_03455</name>
</gene>
<proteinExistence type="predicted"/>
<evidence type="ECO:0000313" key="2">
    <source>
        <dbReference type="EMBL" id="MDT0645736.1"/>
    </source>
</evidence>
<dbReference type="InterPro" id="IPR002048">
    <property type="entry name" value="EF_hand_dom"/>
</dbReference>
<dbReference type="Pfam" id="PF13202">
    <property type="entry name" value="EF-hand_5"/>
    <property type="match status" value="2"/>
</dbReference>